<evidence type="ECO:0000313" key="2">
    <source>
        <dbReference type="Proteomes" id="UP000192739"/>
    </source>
</evidence>
<dbReference type="EMBL" id="MVHT01000209">
    <property type="protein sequence ID" value="ORA87178.1"/>
    <property type="molecule type" value="Genomic_DNA"/>
</dbReference>
<evidence type="ECO:0000313" key="1">
    <source>
        <dbReference type="EMBL" id="ORA87178.1"/>
    </source>
</evidence>
<sequence>MKMPDQRPVFQGDHPSNLIGWPTFQPSRVAGLSAVANTGEPPLLRHCVKSVVNGRRYVCVDLDGILACSL</sequence>
<protein>
    <submittedName>
        <fullName evidence="1">Uncharacterized protein</fullName>
    </submittedName>
</protein>
<dbReference type="AlphaFoldDB" id="A0A1T3VS39"/>
<gene>
    <name evidence="1" type="ORF">BST27_30275</name>
</gene>
<name>A0A1T3VS39_MYCIE</name>
<reference evidence="1 2" key="1">
    <citation type="submission" date="2017-02" db="EMBL/GenBank/DDBJ databases">
        <title>The new phylogeny of genus Mycobacterium.</title>
        <authorList>
            <person name="Tortoli E."/>
            <person name="Trovato A."/>
            <person name="Cirillo D.M."/>
        </authorList>
    </citation>
    <scope>NUCLEOTIDE SEQUENCE [LARGE SCALE GENOMIC DNA]</scope>
    <source>
        <strain evidence="1 2">DSM 44049</strain>
    </source>
</reference>
<keyword evidence="2" id="KW-1185">Reference proteome</keyword>
<proteinExistence type="predicted"/>
<organism evidence="1 2">
    <name type="scientific">Mycobacterium intermedium</name>
    <dbReference type="NCBI Taxonomy" id="28445"/>
    <lineage>
        <taxon>Bacteria</taxon>
        <taxon>Bacillati</taxon>
        <taxon>Actinomycetota</taxon>
        <taxon>Actinomycetes</taxon>
        <taxon>Mycobacteriales</taxon>
        <taxon>Mycobacteriaceae</taxon>
        <taxon>Mycobacterium</taxon>
        <taxon>Mycobacterium simiae complex</taxon>
    </lineage>
</organism>
<comment type="caution">
    <text evidence="1">The sequence shown here is derived from an EMBL/GenBank/DDBJ whole genome shotgun (WGS) entry which is preliminary data.</text>
</comment>
<dbReference type="Proteomes" id="UP000192739">
    <property type="component" value="Unassembled WGS sequence"/>
</dbReference>
<accession>A0A1T3VS39</accession>